<dbReference type="AlphaFoldDB" id="A0A2P4NLX6"/>
<evidence type="ECO:0000313" key="4">
    <source>
        <dbReference type="Proteomes" id="UP000053621"/>
    </source>
</evidence>
<evidence type="ECO:0000256" key="1">
    <source>
        <dbReference type="SAM" id="MobiDB-lite"/>
    </source>
</evidence>
<evidence type="ECO:0000313" key="3">
    <source>
        <dbReference type="EMBL" id="POG54139.1"/>
    </source>
</evidence>
<sequence length="149" mass="17176">MHSEQQQHTGSNERPLNNSNQPKSPWSNLRLTIPNDRHHTSIVAFVECVLVELTHEDVGAEYVSSNVWGTKRTQFIAADDVAETFYKRHYDERLGWHETTVSRESVRNELIDRLSQTDSLATDRSHSVPVESTDVFSVKPVRQLYNRQS</sequence>
<organism evidence="3 4">
    <name type="scientific">Haloferax marisrubri</name>
    <dbReference type="NCBI Taxonomy" id="1544719"/>
    <lineage>
        <taxon>Archaea</taxon>
        <taxon>Methanobacteriati</taxon>
        <taxon>Methanobacteriota</taxon>
        <taxon>Stenosarchaea group</taxon>
        <taxon>Halobacteria</taxon>
        <taxon>Halobacteriales</taxon>
        <taxon>Haloferacaceae</taxon>
        <taxon>Haloferax</taxon>
    </lineage>
</organism>
<feature type="region of interest" description="Disordered" evidence="1">
    <location>
        <begin position="1"/>
        <end position="32"/>
    </location>
</feature>
<dbReference type="InterPro" id="IPR058343">
    <property type="entry name" value="DUF8030"/>
</dbReference>
<accession>A0A2P4NLX6</accession>
<dbReference type="EMBL" id="LOPW02000018">
    <property type="protein sequence ID" value="POG54139.1"/>
    <property type="molecule type" value="Genomic_DNA"/>
</dbReference>
<dbReference type="Proteomes" id="UP000053621">
    <property type="component" value="Unassembled WGS sequence"/>
</dbReference>
<feature type="compositionally biased region" description="Polar residues" evidence="1">
    <location>
        <begin position="1"/>
        <end position="30"/>
    </location>
</feature>
<evidence type="ECO:0000259" key="2">
    <source>
        <dbReference type="Pfam" id="PF26073"/>
    </source>
</evidence>
<keyword evidence="4" id="KW-1185">Reference proteome</keyword>
<gene>
    <name evidence="3" type="ORF">AUR65_015805</name>
</gene>
<feature type="domain" description="DUF8030" evidence="2">
    <location>
        <begin position="46"/>
        <end position="145"/>
    </location>
</feature>
<name>A0A2P4NLX6_9EURY</name>
<dbReference type="Pfam" id="PF26073">
    <property type="entry name" value="DUF8030"/>
    <property type="match status" value="1"/>
</dbReference>
<comment type="caution">
    <text evidence="3">The sequence shown here is derived from an EMBL/GenBank/DDBJ whole genome shotgun (WGS) entry which is preliminary data.</text>
</comment>
<reference evidence="3" key="1">
    <citation type="submission" date="2017-08" db="EMBL/GenBank/DDBJ databases">
        <title>Haloferax marisrubri sp. nov., isolated from the Discovery deep brine-seawater interface in the Red Sea.</title>
        <authorList>
            <person name="Zhang G."/>
            <person name="Stingl U."/>
        </authorList>
    </citation>
    <scope>NUCLEOTIDE SEQUENCE [LARGE SCALE GENOMIC DNA]</scope>
    <source>
        <strain evidence="3">SB3</strain>
    </source>
</reference>
<protein>
    <recommendedName>
        <fullName evidence="2">DUF8030 domain-containing protein</fullName>
    </recommendedName>
</protein>
<proteinExistence type="predicted"/>